<protein>
    <submittedName>
        <fullName evidence="2">Pggt1b</fullName>
    </submittedName>
</protein>
<dbReference type="Proteomes" id="UP000887159">
    <property type="component" value="Unassembled WGS sequence"/>
</dbReference>
<sequence>MYNTRHYESNVQQGFRYRVLLATKSRRNHRQRASGQRGKVGDDASAASGSAIGYEAPLNTPRFHHINPFASYSNSTVAPVVFQRAFAYHRSQYSRYSAIYTDGSKRGDYVGCGVVIEDVTHGYRLTLLAAFSLGVAIYRHFGKHGLHEPGEP</sequence>
<evidence type="ECO:0000313" key="3">
    <source>
        <dbReference type="Proteomes" id="UP000887159"/>
    </source>
</evidence>
<comment type="caution">
    <text evidence="2">The sequence shown here is derived from an EMBL/GenBank/DDBJ whole genome shotgun (WGS) entry which is preliminary data.</text>
</comment>
<proteinExistence type="predicted"/>
<evidence type="ECO:0000313" key="2">
    <source>
        <dbReference type="EMBL" id="GFY32060.1"/>
    </source>
</evidence>
<gene>
    <name evidence="2" type="primary">NCL1_44463</name>
    <name evidence="2" type="ORF">TNCV_2621971</name>
</gene>
<accession>A0A8X6WBZ9</accession>
<keyword evidence="3" id="KW-1185">Reference proteome</keyword>
<dbReference type="AlphaFoldDB" id="A0A8X6WBZ9"/>
<feature type="region of interest" description="Disordered" evidence="1">
    <location>
        <begin position="26"/>
        <end position="46"/>
    </location>
</feature>
<reference evidence="2" key="1">
    <citation type="submission" date="2020-08" db="EMBL/GenBank/DDBJ databases">
        <title>Multicomponent nature underlies the extraordinary mechanical properties of spider dragline silk.</title>
        <authorList>
            <person name="Kono N."/>
            <person name="Nakamura H."/>
            <person name="Mori M."/>
            <person name="Yoshida Y."/>
            <person name="Ohtoshi R."/>
            <person name="Malay A.D."/>
            <person name="Moran D.A.P."/>
            <person name="Tomita M."/>
            <person name="Numata K."/>
            <person name="Arakawa K."/>
        </authorList>
    </citation>
    <scope>NUCLEOTIDE SEQUENCE</scope>
</reference>
<dbReference type="EMBL" id="BMAU01021401">
    <property type="protein sequence ID" value="GFY32060.1"/>
    <property type="molecule type" value="Genomic_DNA"/>
</dbReference>
<organism evidence="2 3">
    <name type="scientific">Trichonephila clavipes</name>
    <name type="common">Golden silk orbweaver</name>
    <name type="synonym">Nephila clavipes</name>
    <dbReference type="NCBI Taxonomy" id="2585209"/>
    <lineage>
        <taxon>Eukaryota</taxon>
        <taxon>Metazoa</taxon>
        <taxon>Ecdysozoa</taxon>
        <taxon>Arthropoda</taxon>
        <taxon>Chelicerata</taxon>
        <taxon>Arachnida</taxon>
        <taxon>Araneae</taxon>
        <taxon>Araneomorphae</taxon>
        <taxon>Entelegynae</taxon>
        <taxon>Araneoidea</taxon>
        <taxon>Nephilidae</taxon>
        <taxon>Trichonephila</taxon>
    </lineage>
</organism>
<evidence type="ECO:0000256" key="1">
    <source>
        <dbReference type="SAM" id="MobiDB-lite"/>
    </source>
</evidence>
<name>A0A8X6WBZ9_TRICX</name>